<dbReference type="InterPro" id="IPR007168">
    <property type="entry name" value="Phageshock_PspC_N"/>
</dbReference>
<feature type="domain" description="Phage shock protein PspC N-terminal" evidence="8">
    <location>
        <begin position="9"/>
        <end position="67"/>
    </location>
</feature>
<dbReference type="AlphaFoldDB" id="A0A512HTG8"/>
<name>A0A512HTG8_9ACTN</name>
<evidence type="ECO:0000313" key="10">
    <source>
        <dbReference type="Proteomes" id="UP000321769"/>
    </source>
</evidence>
<evidence type="ECO:0000313" key="9">
    <source>
        <dbReference type="EMBL" id="GEO88737.1"/>
    </source>
</evidence>
<comment type="caution">
    <text evidence="9">The sequence shown here is derived from an EMBL/GenBank/DDBJ whole genome shotgun (WGS) entry which is preliminary data.</text>
</comment>
<evidence type="ECO:0000256" key="3">
    <source>
        <dbReference type="ARBA" id="ARBA00022692"/>
    </source>
</evidence>
<evidence type="ECO:0000259" key="8">
    <source>
        <dbReference type="Pfam" id="PF04024"/>
    </source>
</evidence>
<dbReference type="GO" id="GO:0005886">
    <property type="term" value="C:plasma membrane"/>
    <property type="evidence" value="ECO:0007669"/>
    <property type="project" value="UniProtKB-SubCell"/>
</dbReference>
<accession>A0A512HTG8</accession>
<dbReference type="PANTHER" id="PTHR33885:SF3">
    <property type="entry name" value="PHAGE SHOCK PROTEIN C"/>
    <property type="match status" value="1"/>
</dbReference>
<evidence type="ECO:0000256" key="4">
    <source>
        <dbReference type="ARBA" id="ARBA00022989"/>
    </source>
</evidence>
<feature type="region of interest" description="Disordered" evidence="6">
    <location>
        <begin position="73"/>
        <end position="94"/>
    </location>
</feature>
<dbReference type="RefSeq" id="WP_146826158.1">
    <property type="nucleotide sequence ID" value="NZ_BAAAYQ010000005.1"/>
</dbReference>
<dbReference type="OrthoDB" id="7359894at2"/>
<gene>
    <name evidence="9" type="ORF">AFL01nite_10640</name>
</gene>
<keyword evidence="4 7" id="KW-1133">Transmembrane helix</keyword>
<comment type="subcellular location">
    <subcellularLocation>
        <location evidence="1">Cell membrane</location>
        <topology evidence="1">Single-pass membrane protein</topology>
    </subcellularLocation>
</comment>
<sequence>MTSPTPSPKRLTRSRNDKWLAGVCGGLAEYSGVDVNIIRIVTVALVLLGLGTTLLVYLAAWLLMPQEDVTYPTYPTYPPAGPTDGPSAQPPPSV</sequence>
<keyword evidence="10" id="KW-1185">Reference proteome</keyword>
<evidence type="ECO:0000256" key="1">
    <source>
        <dbReference type="ARBA" id="ARBA00004162"/>
    </source>
</evidence>
<dbReference type="PANTHER" id="PTHR33885">
    <property type="entry name" value="PHAGE SHOCK PROTEIN C"/>
    <property type="match status" value="1"/>
</dbReference>
<evidence type="ECO:0000256" key="5">
    <source>
        <dbReference type="ARBA" id="ARBA00023136"/>
    </source>
</evidence>
<evidence type="ECO:0000256" key="7">
    <source>
        <dbReference type="SAM" id="Phobius"/>
    </source>
</evidence>
<evidence type="ECO:0000256" key="2">
    <source>
        <dbReference type="ARBA" id="ARBA00022475"/>
    </source>
</evidence>
<protein>
    <recommendedName>
        <fullName evidence="8">Phage shock protein PspC N-terminal domain-containing protein</fullName>
    </recommendedName>
</protein>
<organism evidence="9 10">
    <name type="scientific">Aeromicrobium flavum</name>
    <dbReference type="NCBI Taxonomy" id="416568"/>
    <lineage>
        <taxon>Bacteria</taxon>
        <taxon>Bacillati</taxon>
        <taxon>Actinomycetota</taxon>
        <taxon>Actinomycetes</taxon>
        <taxon>Propionibacteriales</taxon>
        <taxon>Nocardioidaceae</taxon>
        <taxon>Aeromicrobium</taxon>
    </lineage>
</organism>
<keyword evidence="2" id="KW-1003">Cell membrane</keyword>
<proteinExistence type="predicted"/>
<keyword evidence="3 7" id="KW-0812">Transmembrane</keyword>
<dbReference type="Proteomes" id="UP000321769">
    <property type="component" value="Unassembled WGS sequence"/>
</dbReference>
<dbReference type="Pfam" id="PF04024">
    <property type="entry name" value="PspC"/>
    <property type="match status" value="1"/>
</dbReference>
<keyword evidence="5 7" id="KW-0472">Membrane</keyword>
<feature type="transmembrane region" description="Helical" evidence="7">
    <location>
        <begin position="37"/>
        <end position="63"/>
    </location>
</feature>
<dbReference type="EMBL" id="BJZQ01000003">
    <property type="protein sequence ID" value="GEO88737.1"/>
    <property type="molecule type" value="Genomic_DNA"/>
</dbReference>
<dbReference type="InterPro" id="IPR052027">
    <property type="entry name" value="PspC"/>
</dbReference>
<reference evidence="9 10" key="1">
    <citation type="submission" date="2019-07" db="EMBL/GenBank/DDBJ databases">
        <title>Whole genome shotgun sequence of Aeromicrobium flavum NBRC 107625.</title>
        <authorList>
            <person name="Hosoyama A."/>
            <person name="Uohara A."/>
            <person name="Ohji S."/>
            <person name="Ichikawa N."/>
        </authorList>
    </citation>
    <scope>NUCLEOTIDE SEQUENCE [LARGE SCALE GENOMIC DNA]</scope>
    <source>
        <strain evidence="9 10">NBRC 107625</strain>
    </source>
</reference>
<evidence type="ECO:0000256" key="6">
    <source>
        <dbReference type="SAM" id="MobiDB-lite"/>
    </source>
</evidence>